<organism evidence="3 4">
    <name type="scientific">Alkalilimnicola ehrlichii (strain ATCC BAA-1101 / DSM 17681 / MLHE-1)</name>
    <dbReference type="NCBI Taxonomy" id="187272"/>
    <lineage>
        <taxon>Bacteria</taxon>
        <taxon>Pseudomonadati</taxon>
        <taxon>Pseudomonadota</taxon>
        <taxon>Gammaproteobacteria</taxon>
        <taxon>Chromatiales</taxon>
        <taxon>Ectothiorhodospiraceae</taxon>
        <taxon>Alkalilimnicola</taxon>
    </lineage>
</organism>
<accession>Q0A732</accession>
<dbReference type="SUPFAM" id="SSF52096">
    <property type="entry name" value="ClpP/crotonase"/>
    <property type="match status" value="1"/>
</dbReference>
<evidence type="ECO:0000256" key="1">
    <source>
        <dbReference type="RuleBase" id="RU003707"/>
    </source>
</evidence>
<dbReference type="AlphaFoldDB" id="Q0A732"/>
<keyword evidence="4" id="KW-1185">Reference proteome</keyword>
<comment type="similarity">
    <text evidence="1">Belongs to the enoyl-CoA hydratase/isomerase family.</text>
</comment>
<dbReference type="InterPro" id="IPR029045">
    <property type="entry name" value="ClpP/crotonase-like_dom_sf"/>
</dbReference>
<dbReference type="Gene3D" id="3.40.50.12230">
    <property type="match status" value="1"/>
</dbReference>
<dbReference type="OrthoDB" id="580992at2"/>
<evidence type="ECO:0000259" key="2">
    <source>
        <dbReference type="Pfam" id="PF02911"/>
    </source>
</evidence>
<dbReference type="Proteomes" id="UP000001962">
    <property type="component" value="Chromosome"/>
</dbReference>
<dbReference type="SUPFAM" id="SSF53328">
    <property type="entry name" value="Formyltransferase"/>
    <property type="match status" value="1"/>
</dbReference>
<keyword evidence="3" id="KW-0808">Transferase</keyword>
<name>Q0A732_ALKEH</name>
<dbReference type="eggNOG" id="COG0223">
    <property type="taxonomic scope" value="Bacteria"/>
</dbReference>
<dbReference type="PANTHER" id="PTHR43388">
    <property type="entry name" value="HYDROGENASE MATURATION FACTOR HOXX"/>
    <property type="match status" value="1"/>
</dbReference>
<dbReference type="InterPro" id="IPR036477">
    <property type="entry name" value="Formyl_transf_N_sf"/>
</dbReference>
<proteinExistence type="inferred from homology"/>
<dbReference type="InterPro" id="IPR009188">
    <property type="entry name" value="NiFe-hyd_mat_HypX/HoxX"/>
</dbReference>
<dbReference type="InterPro" id="IPR001753">
    <property type="entry name" value="Enoyl-CoA_hydra/iso"/>
</dbReference>
<dbReference type="InterPro" id="IPR011034">
    <property type="entry name" value="Formyl_transferase-like_C_sf"/>
</dbReference>
<dbReference type="CDD" id="cd08701">
    <property type="entry name" value="FMT_C_HypX"/>
    <property type="match status" value="1"/>
</dbReference>
<dbReference type="Gene3D" id="3.90.226.10">
    <property type="entry name" value="2-enoyl-CoA Hydratase, Chain A, domain 1"/>
    <property type="match status" value="1"/>
</dbReference>
<dbReference type="InterPro" id="IPR018376">
    <property type="entry name" value="Enoyl-CoA_hyd/isom_CS"/>
</dbReference>
<feature type="domain" description="Formyl transferase C-terminal" evidence="2">
    <location>
        <begin position="175"/>
        <end position="253"/>
    </location>
</feature>
<dbReference type="SUPFAM" id="SSF50486">
    <property type="entry name" value="FMT C-terminal domain-like"/>
    <property type="match status" value="1"/>
</dbReference>
<dbReference type="KEGG" id="aeh:Mlg_2013"/>
<dbReference type="InterPro" id="IPR047180">
    <property type="entry name" value="HoxX-like"/>
</dbReference>
<gene>
    <name evidence="3" type="ordered locus">Mlg_2013</name>
</gene>
<dbReference type="PROSITE" id="PS00166">
    <property type="entry name" value="ENOYL_COA_HYDRATASE"/>
    <property type="match status" value="1"/>
</dbReference>
<reference evidence="4" key="1">
    <citation type="submission" date="2006-08" db="EMBL/GenBank/DDBJ databases">
        <title>Complete sequence of Alkalilimnicola ehrilichei MLHE-1.</title>
        <authorList>
            <person name="Copeland A."/>
            <person name="Lucas S."/>
            <person name="Lapidus A."/>
            <person name="Barry K."/>
            <person name="Detter J.C."/>
            <person name="Glavina del Rio T."/>
            <person name="Hammon N."/>
            <person name="Israni S."/>
            <person name="Dalin E."/>
            <person name="Tice H."/>
            <person name="Pitluck S."/>
            <person name="Sims D."/>
            <person name="Brettin T."/>
            <person name="Bruce D."/>
            <person name="Han C."/>
            <person name="Tapia R."/>
            <person name="Gilna P."/>
            <person name="Schmutz J."/>
            <person name="Larimer F."/>
            <person name="Land M."/>
            <person name="Hauser L."/>
            <person name="Kyrpides N."/>
            <person name="Mikhailova N."/>
            <person name="Oremland R.S."/>
            <person name="Hoeft S.E."/>
            <person name="Switzer-Blum J."/>
            <person name="Kulp T."/>
            <person name="King G."/>
            <person name="Tabita R."/>
            <person name="Witte B."/>
            <person name="Santini J.M."/>
            <person name="Basu P."/>
            <person name="Hollibaugh J.T."/>
            <person name="Xie G."/>
            <person name="Stolz J.F."/>
            <person name="Richardson P."/>
        </authorList>
    </citation>
    <scope>NUCLEOTIDE SEQUENCE [LARGE SCALE GENOMIC DNA]</scope>
    <source>
        <strain evidence="4">ATCC BAA-1101 / DSM 17681 / MLHE-1</strain>
    </source>
</reference>
<dbReference type="RefSeq" id="WP_011629749.1">
    <property type="nucleotide sequence ID" value="NC_008340.1"/>
</dbReference>
<dbReference type="GO" id="GO:0016740">
    <property type="term" value="F:transferase activity"/>
    <property type="evidence" value="ECO:0007669"/>
    <property type="project" value="UniProtKB-KW"/>
</dbReference>
<evidence type="ECO:0000313" key="4">
    <source>
        <dbReference type="Proteomes" id="UP000001962"/>
    </source>
</evidence>
<dbReference type="CDD" id="cd06558">
    <property type="entry name" value="crotonase-like"/>
    <property type="match status" value="1"/>
</dbReference>
<dbReference type="PIRSF" id="PIRSF006787">
    <property type="entry name" value="Hydrgn_mat_HoxX"/>
    <property type="match status" value="1"/>
</dbReference>
<evidence type="ECO:0000313" key="3">
    <source>
        <dbReference type="EMBL" id="ABI57355.1"/>
    </source>
</evidence>
<protein>
    <submittedName>
        <fullName evidence="3">Formyl transferase domain protein</fullName>
    </submittedName>
</protein>
<dbReference type="InterPro" id="IPR005793">
    <property type="entry name" value="Formyl_trans_C"/>
</dbReference>
<dbReference type="Pfam" id="PF02911">
    <property type="entry name" value="Formyl_trans_C"/>
    <property type="match status" value="1"/>
</dbReference>
<dbReference type="eggNOG" id="COG1024">
    <property type="taxonomic scope" value="Bacteria"/>
</dbReference>
<dbReference type="EMBL" id="CP000453">
    <property type="protein sequence ID" value="ABI57355.1"/>
    <property type="molecule type" value="Genomic_DNA"/>
</dbReference>
<sequence>MRILLLTHSFNSLSQRLFIELQKLGHEVSVEFDINDQVTAEAVRLFRPDLILAPFLKRAIAESIWREHLCWIVHPGPAGDRGPSSLDWAIQTGVSTWGVTVLQAEAEMDAGPVWASVEFPMRAACKGHLYRHEVADASVTAVRQALERLESDRYTPQRLALGEDGRPGGWRPLMRQSDRRIEWSRHTTAEVLALLRAADGHPGVRDRLAGLRVRMYNPWPEGELRGEPGAILAIRDGAVCLGTVDGAVWVTHLCRDDASGNGGLKLPAAQVLGDRIADVQEAPLDAFENPDYPTWQEIRYRERNGVGYLYFDCHNGALSVDQCRRLTAICRRVKASPPRVLVLMGGADFWSNGIHLHRIEADDHPAEASWGNINAMNDLTREIVELVECPVVAALRGNAAAGGVFFALAADYVWAVDGVVLNPHYKNMGNLYGSEYWTYLLPRRVRHGDRAVLLEQRLPMGVWEAHQVGVVDEVLSRDGAEADIQARAEALASDPNWSGIVRSKRVQRARDEARKPLARYREEEMTEMQLNFFGFDPSYHVARFNFVHRRPLSRTPIHLARHRDQRLNALTADAS</sequence>
<dbReference type="HOGENOM" id="CLU_008537_1_0_6"/>
<dbReference type="PANTHER" id="PTHR43388:SF1">
    <property type="entry name" value="HYDROGENASE MATURATION FACTOR HOXX"/>
    <property type="match status" value="1"/>
</dbReference>
<dbReference type="CDD" id="cd08650">
    <property type="entry name" value="FMT_core_HypX_N"/>
    <property type="match status" value="1"/>
</dbReference>
<dbReference type="Pfam" id="PF00378">
    <property type="entry name" value="ECH_1"/>
    <property type="match status" value="1"/>
</dbReference>